<evidence type="ECO:0000256" key="1">
    <source>
        <dbReference type="SAM" id="Phobius"/>
    </source>
</evidence>
<dbReference type="OrthoDB" id="9784014at2"/>
<keyword evidence="1" id="KW-0812">Transmembrane</keyword>
<keyword evidence="1" id="KW-0472">Membrane</keyword>
<name>A0A286P480_9GAMM</name>
<evidence type="ECO:0000313" key="3">
    <source>
        <dbReference type="Proteomes" id="UP000266313"/>
    </source>
</evidence>
<sequence length="386" mass="41648">MQHDFYLAWRYLRHNKARSLILIVCLGVIIALPLALHRVLDEAERRMSARAEATPLLVGARGSAADLVLNALYFTESPAFIGMGEVDRIAATGWADPLPVYARFRVRGLPLVGVTMDYFEFRDLALAEGDLPALLGDCVLGAEAGRRLRLAPGDTLPTTPENVFDLAGVHPLKLNVTGILAKTHTPDDQAVFVDLQTAWVIEGLGHGHETNPRAGRADSPFAPASGDGVAYTEITPDNLASFHFHGDPAGFPISAVIAVPRDARASALLRGRYLDDDARTQIVRPSEVTRSLLQNIFRIGALFDAILLPLGIAALLMTVLVFALSLRLRQREIETIHLIGCSPMTVIRLVAAEIVLIACSAGALGWVLLQAVGVGAAEFVRHFVIA</sequence>
<evidence type="ECO:0008006" key="4">
    <source>
        <dbReference type="Google" id="ProtNLM"/>
    </source>
</evidence>
<evidence type="ECO:0000313" key="2">
    <source>
        <dbReference type="EMBL" id="BBA32452.1"/>
    </source>
</evidence>
<feature type="transmembrane region" description="Helical" evidence="1">
    <location>
        <begin position="346"/>
        <end position="369"/>
    </location>
</feature>
<dbReference type="InterPro" id="IPR051125">
    <property type="entry name" value="ABC-4/HrtB_transporter"/>
</dbReference>
<dbReference type="PANTHER" id="PTHR43738">
    <property type="entry name" value="ABC TRANSPORTER, MEMBRANE PROTEIN"/>
    <property type="match status" value="1"/>
</dbReference>
<keyword evidence="3" id="KW-1185">Reference proteome</keyword>
<proteinExistence type="predicted"/>
<dbReference type="AlphaFoldDB" id="A0A286P480"/>
<organism evidence="2 3">
    <name type="scientific">Methylocaldum marinum</name>
    <dbReference type="NCBI Taxonomy" id="1432792"/>
    <lineage>
        <taxon>Bacteria</taxon>
        <taxon>Pseudomonadati</taxon>
        <taxon>Pseudomonadota</taxon>
        <taxon>Gammaproteobacteria</taxon>
        <taxon>Methylococcales</taxon>
        <taxon>Methylococcaceae</taxon>
        <taxon>Methylocaldum</taxon>
    </lineage>
</organism>
<accession>A0A286P480</accession>
<protein>
    <recommendedName>
        <fullName evidence="4">MacB-like periplasmic core domain-containing protein</fullName>
    </recommendedName>
</protein>
<feature type="transmembrane region" description="Helical" evidence="1">
    <location>
        <begin position="306"/>
        <end position="326"/>
    </location>
</feature>
<dbReference type="KEGG" id="mmai:sS8_0486"/>
<dbReference type="PANTHER" id="PTHR43738:SF2">
    <property type="entry name" value="ABC TRANSPORTER PERMEASE"/>
    <property type="match status" value="1"/>
</dbReference>
<keyword evidence="1" id="KW-1133">Transmembrane helix</keyword>
<dbReference type="RefSeq" id="WP_119628250.1">
    <property type="nucleotide sequence ID" value="NZ_AP017928.1"/>
</dbReference>
<feature type="transmembrane region" description="Helical" evidence="1">
    <location>
        <begin position="20"/>
        <end position="40"/>
    </location>
</feature>
<reference evidence="2 3" key="1">
    <citation type="submission" date="2016-12" db="EMBL/GenBank/DDBJ databases">
        <title>Genome sequencing of Methylocaldum marinum.</title>
        <authorList>
            <person name="Takeuchi M."/>
            <person name="Kamagata Y."/>
            <person name="Hiraoka S."/>
            <person name="Oshima K."/>
            <person name="Hattori M."/>
            <person name="Iwasaki W."/>
        </authorList>
    </citation>
    <scope>NUCLEOTIDE SEQUENCE [LARGE SCALE GENOMIC DNA]</scope>
    <source>
        <strain evidence="2 3">S8</strain>
    </source>
</reference>
<dbReference type="EMBL" id="AP017928">
    <property type="protein sequence ID" value="BBA32452.1"/>
    <property type="molecule type" value="Genomic_DNA"/>
</dbReference>
<dbReference type="Proteomes" id="UP000266313">
    <property type="component" value="Chromosome"/>
</dbReference>
<gene>
    <name evidence="2" type="ORF">sS8_0486</name>
</gene>